<dbReference type="Pfam" id="PF19744">
    <property type="entry name" value="DUF6232"/>
    <property type="match status" value="1"/>
</dbReference>
<dbReference type="RefSeq" id="WP_126572598.1">
    <property type="nucleotide sequence ID" value="NZ_RXZH01000001.1"/>
</dbReference>
<evidence type="ECO:0000313" key="2">
    <source>
        <dbReference type="EMBL" id="RTZ17848.1"/>
    </source>
</evidence>
<name>A0A3S0V4S5_9VIBR</name>
<comment type="caution">
    <text evidence="2">The sequence shown here is derived from an EMBL/GenBank/DDBJ whole genome shotgun (WGS) entry which is preliminary data.</text>
</comment>
<dbReference type="AlphaFoldDB" id="A0A3S0V4S5"/>
<keyword evidence="1" id="KW-1133">Transmembrane helix</keyword>
<proteinExistence type="predicted"/>
<dbReference type="InterPro" id="IPR045629">
    <property type="entry name" value="DUF6232"/>
</dbReference>
<protein>
    <submittedName>
        <fullName evidence="2">Uncharacterized protein</fullName>
    </submittedName>
</protein>
<accession>A0A3S0V4S5</accession>
<dbReference type="OrthoDB" id="5901837at2"/>
<reference evidence="2 3" key="1">
    <citation type="submission" date="2018-12" db="EMBL/GenBank/DDBJ databases">
        <title>Vibrio sp. isolated from China Sea.</title>
        <authorList>
            <person name="Li Y."/>
        </authorList>
    </citation>
    <scope>NUCLEOTIDE SEQUENCE [LARGE SCALE GENOMIC DNA]</scope>
    <source>
        <strain evidence="2 3">BEI207</strain>
    </source>
</reference>
<organism evidence="2 3">
    <name type="scientific">Vibrio aquaticus</name>
    <dbReference type="NCBI Taxonomy" id="2496559"/>
    <lineage>
        <taxon>Bacteria</taxon>
        <taxon>Pseudomonadati</taxon>
        <taxon>Pseudomonadota</taxon>
        <taxon>Gammaproteobacteria</taxon>
        <taxon>Vibrionales</taxon>
        <taxon>Vibrionaceae</taxon>
        <taxon>Vibrio</taxon>
    </lineage>
</organism>
<keyword evidence="1" id="KW-0812">Transmembrane</keyword>
<dbReference type="Proteomes" id="UP000268973">
    <property type="component" value="Unassembled WGS sequence"/>
</dbReference>
<gene>
    <name evidence="2" type="ORF">EJ063_03420</name>
</gene>
<feature type="transmembrane region" description="Helical" evidence="1">
    <location>
        <begin position="64"/>
        <end position="85"/>
    </location>
</feature>
<feature type="transmembrane region" description="Helical" evidence="1">
    <location>
        <begin position="40"/>
        <end position="58"/>
    </location>
</feature>
<keyword evidence="3" id="KW-1185">Reference proteome</keyword>
<keyword evidence="1" id="KW-0472">Membrane</keyword>
<sequence length="132" mass="15254">MYKESDIRIENGQLHFKKDSYPLSKINDVRVKSLTLLDNLGQIAFWVFLFSGAVWLAIPDIRTAPTWLQVLAVSLTIVGLAFSLFRCSRYALQVEFRHIDETGVQWVNVAKSYAQKDGELFRQQAEVIKRYL</sequence>
<dbReference type="EMBL" id="RXZH01000001">
    <property type="protein sequence ID" value="RTZ17848.1"/>
    <property type="molecule type" value="Genomic_DNA"/>
</dbReference>
<evidence type="ECO:0000256" key="1">
    <source>
        <dbReference type="SAM" id="Phobius"/>
    </source>
</evidence>
<evidence type="ECO:0000313" key="3">
    <source>
        <dbReference type="Proteomes" id="UP000268973"/>
    </source>
</evidence>